<dbReference type="Proteomes" id="UP001302316">
    <property type="component" value="Unassembled WGS sequence"/>
</dbReference>
<keyword evidence="1" id="KW-0812">Transmembrane</keyword>
<proteinExistence type="predicted"/>
<dbReference type="RefSeq" id="WP_346051960.1">
    <property type="nucleotide sequence ID" value="NZ_JAYGII010000018.1"/>
</dbReference>
<feature type="domain" description="Glutaredoxin" evidence="2">
    <location>
        <begin position="39"/>
        <end position="84"/>
    </location>
</feature>
<dbReference type="InterPro" id="IPR021836">
    <property type="entry name" value="DUF3429"/>
</dbReference>
<dbReference type="InterPro" id="IPR002109">
    <property type="entry name" value="Glutaredoxin"/>
</dbReference>
<evidence type="ECO:0000256" key="1">
    <source>
        <dbReference type="SAM" id="Phobius"/>
    </source>
</evidence>
<evidence type="ECO:0000313" key="4">
    <source>
        <dbReference type="Proteomes" id="UP001302316"/>
    </source>
</evidence>
<feature type="transmembrane region" description="Helical" evidence="1">
    <location>
        <begin position="150"/>
        <end position="170"/>
    </location>
</feature>
<dbReference type="EMBL" id="JAYGII010000018">
    <property type="protein sequence ID" value="MEA5445999.1"/>
    <property type="molecule type" value="Genomic_DNA"/>
</dbReference>
<organism evidence="3 4">
    <name type="scientific">Natronospira elongata</name>
    <dbReference type="NCBI Taxonomy" id="3110268"/>
    <lineage>
        <taxon>Bacteria</taxon>
        <taxon>Pseudomonadati</taxon>
        <taxon>Pseudomonadota</taxon>
        <taxon>Gammaproteobacteria</taxon>
        <taxon>Natronospirales</taxon>
        <taxon>Natronospiraceae</taxon>
        <taxon>Natronospira</taxon>
    </lineage>
</organism>
<dbReference type="CDD" id="cd02066">
    <property type="entry name" value="GRX_family"/>
    <property type="match status" value="1"/>
</dbReference>
<gene>
    <name evidence="3" type="ORF">VCB98_09220</name>
</gene>
<dbReference type="Gene3D" id="3.40.30.10">
    <property type="entry name" value="Glutaredoxin"/>
    <property type="match status" value="1"/>
</dbReference>
<comment type="caution">
    <text evidence="3">The sequence shown here is derived from an EMBL/GenBank/DDBJ whole genome shotgun (WGS) entry which is preliminary data.</text>
</comment>
<dbReference type="AlphaFoldDB" id="A0AAP6JH32"/>
<accession>A0AAP6JH32</accession>
<reference evidence="3 4" key="1">
    <citation type="submission" date="2023-12" db="EMBL/GenBank/DDBJ databases">
        <title>Whole-genome sequencing of halo(alkali)philic microorganisms from hypersaline lakes.</title>
        <authorList>
            <person name="Sorokin D.Y."/>
            <person name="Merkel A.Y."/>
            <person name="Messina E."/>
            <person name="Yakimov M."/>
        </authorList>
    </citation>
    <scope>NUCLEOTIDE SEQUENCE [LARGE SCALE GENOMIC DNA]</scope>
    <source>
        <strain evidence="3 4">AB-CW1</strain>
    </source>
</reference>
<dbReference type="PROSITE" id="PS51354">
    <property type="entry name" value="GLUTAREDOXIN_2"/>
    <property type="match status" value="1"/>
</dbReference>
<keyword evidence="1" id="KW-1133">Transmembrane helix</keyword>
<dbReference type="PANTHER" id="PTHR15887">
    <property type="entry name" value="TRANSMEMBRANE PROTEIN 69"/>
    <property type="match status" value="1"/>
</dbReference>
<evidence type="ECO:0000313" key="3">
    <source>
        <dbReference type="EMBL" id="MEA5445999.1"/>
    </source>
</evidence>
<keyword evidence="1" id="KW-0472">Membrane</keyword>
<feature type="transmembrane region" description="Helical" evidence="1">
    <location>
        <begin position="182"/>
        <end position="215"/>
    </location>
</feature>
<dbReference type="SUPFAM" id="SSF52833">
    <property type="entry name" value="Thioredoxin-like"/>
    <property type="match status" value="1"/>
</dbReference>
<dbReference type="PANTHER" id="PTHR15887:SF1">
    <property type="entry name" value="TRANSMEMBRANE PROTEIN 69"/>
    <property type="match status" value="1"/>
</dbReference>
<evidence type="ECO:0000259" key="2">
    <source>
        <dbReference type="Pfam" id="PF00462"/>
    </source>
</evidence>
<dbReference type="InterPro" id="IPR036249">
    <property type="entry name" value="Thioredoxin-like_sf"/>
</dbReference>
<sequence length="252" mass="27745">MSEHDQAEHESAIREAARSARVVAFCSNLTETGLLQRAAEQRGEPYREIRMGMADAAMRERFQYLKTLTGQTTLPQVFVEGQFIGGIEDYLKRDEGQPYGEVNHARRWVEILAYAGLLPFLAGALGLLLLAAGITLPVGLGEGFFIQWQLAYGAVILSFLGATHWGMGLAGGRGLGKGDFLAAVLPALLAWLSLLLPSSPGLMLLIAGFVLWWLYEYRISARLAYAGWYQAVRRNLSWTVAGLLLLSLLFIQ</sequence>
<name>A0AAP6JH32_9GAMM</name>
<keyword evidence="4" id="KW-1185">Reference proteome</keyword>
<feature type="transmembrane region" description="Helical" evidence="1">
    <location>
        <begin position="111"/>
        <end position="138"/>
    </location>
</feature>
<feature type="transmembrane region" description="Helical" evidence="1">
    <location>
        <begin position="235"/>
        <end position="251"/>
    </location>
</feature>
<protein>
    <submittedName>
        <fullName evidence="3">DUF3429 family protein</fullName>
    </submittedName>
</protein>
<dbReference type="Pfam" id="PF00462">
    <property type="entry name" value="Glutaredoxin"/>
    <property type="match status" value="1"/>
</dbReference>
<dbReference type="Pfam" id="PF11911">
    <property type="entry name" value="DUF3429"/>
    <property type="match status" value="1"/>
</dbReference>